<dbReference type="PROSITE" id="PS50977">
    <property type="entry name" value="HTH_TETR_2"/>
    <property type="match status" value="1"/>
</dbReference>
<dbReference type="InterPro" id="IPR050109">
    <property type="entry name" value="HTH-type_TetR-like_transc_reg"/>
</dbReference>
<accession>A0ABS8KZ19</accession>
<dbReference type="InterPro" id="IPR036271">
    <property type="entry name" value="Tet_transcr_reg_TetR-rel_C_sf"/>
</dbReference>
<sequence length="221" mass="24625">MTERREERREMGGDGTTQAEQRSERSGRREQNKAENRTALLKAARAVFAEMGYGAASVRDIVRRTDLASGTFYNYFKDKDEIFEAVVGELTGILLQRHRDGRGRAKSTEEFVRLHYAAYFNFLAEDPELLALGRSSFTAVRTLLDKPDVRALAKALNDDIRAAISEGILPNVDVSYLSASMAGIAFEISMVMVARDPVDPDTAAEFATRLMLGGLDKLPRR</sequence>
<evidence type="ECO:0000313" key="8">
    <source>
        <dbReference type="Proteomes" id="UP001198862"/>
    </source>
</evidence>
<dbReference type="PANTHER" id="PTHR30055">
    <property type="entry name" value="HTH-TYPE TRANSCRIPTIONAL REGULATOR RUTR"/>
    <property type="match status" value="1"/>
</dbReference>
<evidence type="ECO:0000256" key="2">
    <source>
        <dbReference type="ARBA" id="ARBA00023125"/>
    </source>
</evidence>
<dbReference type="Pfam" id="PF00440">
    <property type="entry name" value="TetR_N"/>
    <property type="match status" value="1"/>
</dbReference>
<evidence type="ECO:0000256" key="4">
    <source>
        <dbReference type="PROSITE-ProRule" id="PRU00335"/>
    </source>
</evidence>
<dbReference type="PANTHER" id="PTHR30055:SF234">
    <property type="entry name" value="HTH-TYPE TRANSCRIPTIONAL REGULATOR BETI"/>
    <property type="match status" value="1"/>
</dbReference>
<feature type="compositionally biased region" description="Basic and acidic residues" evidence="5">
    <location>
        <begin position="1"/>
        <end position="12"/>
    </location>
</feature>
<dbReference type="Proteomes" id="UP001198862">
    <property type="component" value="Unassembled WGS sequence"/>
</dbReference>
<dbReference type="InterPro" id="IPR001647">
    <property type="entry name" value="HTH_TetR"/>
</dbReference>
<evidence type="ECO:0000256" key="5">
    <source>
        <dbReference type="SAM" id="MobiDB-lite"/>
    </source>
</evidence>
<proteinExistence type="predicted"/>
<dbReference type="PROSITE" id="PS01081">
    <property type="entry name" value="HTH_TETR_1"/>
    <property type="match status" value="1"/>
</dbReference>
<dbReference type="PRINTS" id="PR00455">
    <property type="entry name" value="HTHTETR"/>
</dbReference>
<evidence type="ECO:0000313" key="7">
    <source>
        <dbReference type="EMBL" id="MCC8431293.1"/>
    </source>
</evidence>
<dbReference type="InterPro" id="IPR023772">
    <property type="entry name" value="DNA-bd_HTH_TetR-type_CS"/>
</dbReference>
<comment type="caution">
    <text evidence="7">The sequence shown here is derived from an EMBL/GenBank/DDBJ whole genome shotgun (WGS) entry which is preliminary data.</text>
</comment>
<dbReference type="Gene3D" id="1.10.357.10">
    <property type="entry name" value="Tetracycline Repressor, domain 2"/>
    <property type="match status" value="1"/>
</dbReference>
<dbReference type="EMBL" id="JAJISD010000009">
    <property type="protein sequence ID" value="MCC8431293.1"/>
    <property type="molecule type" value="Genomic_DNA"/>
</dbReference>
<feature type="DNA-binding region" description="H-T-H motif" evidence="4">
    <location>
        <begin position="57"/>
        <end position="76"/>
    </location>
</feature>
<keyword evidence="2 4" id="KW-0238">DNA-binding</keyword>
<keyword evidence="8" id="KW-1185">Reference proteome</keyword>
<evidence type="ECO:0000259" key="6">
    <source>
        <dbReference type="PROSITE" id="PS50977"/>
    </source>
</evidence>
<keyword evidence="1" id="KW-0805">Transcription regulation</keyword>
<organism evidence="7 8">
    <name type="scientific">Reyranella aquatilis</name>
    <dbReference type="NCBI Taxonomy" id="2035356"/>
    <lineage>
        <taxon>Bacteria</taxon>
        <taxon>Pseudomonadati</taxon>
        <taxon>Pseudomonadota</taxon>
        <taxon>Alphaproteobacteria</taxon>
        <taxon>Hyphomicrobiales</taxon>
        <taxon>Reyranellaceae</taxon>
        <taxon>Reyranella</taxon>
    </lineage>
</organism>
<dbReference type="SUPFAM" id="SSF48498">
    <property type="entry name" value="Tetracyclin repressor-like, C-terminal domain"/>
    <property type="match status" value="1"/>
</dbReference>
<reference evidence="7 8" key="1">
    <citation type="submission" date="2021-11" db="EMBL/GenBank/DDBJ databases">
        <authorList>
            <person name="Lee D.-H."/>
            <person name="Kim S.-B."/>
        </authorList>
    </citation>
    <scope>NUCLEOTIDE SEQUENCE [LARGE SCALE GENOMIC DNA]</scope>
    <source>
        <strain evidence="7 8">KCTC 52223</strain>
    </source>
</reference>
<evidence type="ECO:0000256" key="3">
    <source>
        <dbReference type="ARBA" id="ARBA00023163"/>
    </source>
</evidence>
<feature type="compositionally biased region" description="Basic and acidic residues" evidence="5">
    <location>
        <begin position="21"/>
        <end position="35"/>
    </location>
</feature>
<dbReference type="InterPro" id="IPR009057">
    <property type="entry name" value="Homeodomain-like_sf"/>
</dbReference>
<feature type="domain" description="HTH tetR-type" evidence="6">
    <location>
        <begin position="34"/>
        <end position="94"/>
    </location>
</feature>
<keyword evidence="3" id="KW-0804">Transcription</keyword>
<name>A0ABS8KZ19_9HYPH</name>
<gene>
    <name evidence="7" type="ORF">LJ725_20150</name>
</gene>
<evidence type="ECO:0000256" key="1">
    <source>
        <dbReference type="ARBA" id="ARBA00023015"/>
    </source>
</evidence>
<protein>
    <submittedName>
        <fullName evidence="7">TetR/AcrR family transcriptional regulator</fullName>
    </submittedName>
</protein>
<feature type="region of interest" description="Disordered" evidence="5">
    <location>
        <begin position="1"/>
        <end position="35"/>
    </location>
</feature>
<dbReference type="SUPFAM" id="SSF46689">
    <property type="entry name" value="Homeodomain-like"/>
    <property type="match status" value="1"/>
</dbReference>